<dbReference type="Gene3D" id="3.40.50.1820">
    <property type="entry name" value="alpha/beta hydrolase"/>
    <property type="match status" value="1"/>
</dbReference>
<evidence type="ECO:0000256" key="1">
    <source>
        <dbReference type="SAM" id="SignalP"/>
    </source>
</evidence>
<dbReference type="Proteomes" id="UP001164929">
    <property type="component" value="Chromosome 4"/>
</dbReference>
<evidence type="ECO:0000313" key="2">
    <source>
        <dbReference type="EMBL" id="KAJ7000902.1"/>
    </source>
</evidence>
<feature type="chain" id="PRO_5042441645" evidence="1">
    <location>
        <begin position="20"/>
        <end position="67"/>
    </location>
</feature>
<keyword evidence="1" id="KW-0732">Signal</keyword>
<dbReference type="EMBL" id="JAQIZT010000004">
    <property type="protein sequence ID" value="KAJ7002359.1"/>
    <property type="molecule type" value="Genomic_DNA"/>
</dbReference>
<comment type="caution">
    <text evidence="2">The sequence shown here is derived from an EMBL/GenBank/DDBJ whole genome shotgun (WGS) entry which is preliminary data.</text>
</comment>
<dbReference type="InterPro" id="IPR029058">
    <property type="entry name" value="AB_hydrolase_fold"/>
</dbReference>
<feature type="signal peptide" evidence="1">
    <location>
        <begin position="1"/>
        <end position="19"/>
    </location>
</feature>
<sequence length="67" mass="7415">MAIWFISLFFILLCSKSCAKLITSPPGQPCNVSLKRYSGYILIDAKHGRALLYYFVAAESADPLSTL</sequence>
<proteinExistence type="predicted"/>
<reference evidence="2 4" key="1">
    <citation type="journal article" date="2023" name="Mol. Ecol. Resour.">
        <title>Chromosome-level genome assembly of a triploid poplar Populus alba 'Berolinensis'.</title>
        <authorList>
            <person name="Chen S."/>
            <person name="Yu Y."/>
            <person name="Wang X."/>
            <person name="Wang S."/>
            <person name="Zhang T."/>
            <person name="Zhou Y."/>
            <person name="He R."/>
            <person name="Meng N."/>
            <person name="Wang Y."/>
            <person name="Liu W."/>
            <person name="Liu Z."/>
            <person name="Liu J."/>
            <person name="Guo Q."/>
            <person name="Huang H."/>
            <person name="Sederoff R.R."/>
            <person name="Wang G."/>
            <person name="Qu G."/>
            <person name="Chen S."/>
        </authorList>
    </citation>
    <scope>NUCLEOTIDE SEQUENCE [LARGE SCALE GENOMIC DNA]</scope>
    <source>
        <strain evidence="2">SC-2020</strain>
    </source>
</reference>
<name>A0AAD6R2C8_9ROSI</name>
<dbReference type="AlphaFoldDB" id="A0AAD6R2C8"/>
<protein>
    <submittedName>
        <fullName evidence="2">Uncharacterized protein</fullName>
    </submittedName>
</protein>
<gene>
    <name evidence="2" type="ORF">NC653_011377</name>
    <name evidence="3" type="ORF">NC653_012420</name>
</gene>
<evidence type="ECO:0000313" key="3">
    <source>
        <dbReference type="EMBL" id="KAJ7002359.1"/>
    </source>
</evidence>
<evidence type="ECO:0000313" key="4">
    <source>
        <dbReference type="Proteomes" id="UP001164929"/>
    </source>
</evidence>
<dbReference type="EMBL" id="JAQIZT010000004">
    <property type="protein sequence ID" value="KAJ7000902.1"/>
    <property type="molecule type" value="Genomic_DNA"/>
</dbReference>
<accession>A0AAD6R2C8</accession>
<keyword evidence="4" id="KW-1185">Reference proteome</keyword>
<organism evidence="2 4">
    <name type="scientific">Populus alba x Populus x berolinensis</name>
    <dbReference type="NCBI Taxonomy" id="444605"/>
    <lineage>
        <taxon>Eukaryota</taxon>
        <taxon>Viridiplantae</taxon>
        <taxon>Streptophyta</taxon>
        <taxon>Embryophyta</taxon>
        <taxon>Tracheophyta</taxon>
        <taxon>Spermatophyta</taxon>
        <taxon>Magnoliopsida</taxon>
        <taxon>eudicotyledons</taxon>
        <taxon>Gunneridae</taxon>
        <taxon>Pentapetalae</taxon>
        <taxon>rosids</taxon>
        <taxon>fabids</taxon>
        <taxon>Malpighiales</taxon>
        <taxon>Salicaceae</taxon>
        <taxon>Saliceae</taxon>
        <taxon>Populus</taxon>
    </lineage>
</organism>